<dbReference type="InterPro" id="IPR004710">
    <property type="entry name" value="Bilac:Na_transpt"/>
</dbReference>
<keyword evidence="5 8" id="KW-1133">Transmembrane helix</keyword>
<comment type="similarity">
    <text evidence="2">Belongs to the bile acid:sodium symporter (BASS) (TC 2.A.28) family.</text>
</comment>
<comment type="subcellular location">
    <subcellularLocation>
        <location evidence="1">Membrane</location>
        <topology evidence="1">Multi-pass membrane protein</topology>
    </subcellularLocation>
</comment>
<keyword evidence="11" id="KW-1185">Reference proteome</keyword>
<keyword evidence="4" id="KW-0813">Transport</keyword>
<keyword evidence="9" id="KW-0732">Signal</keyword>
<evidence type="ECO:0000256" key="6">
    <source>
        <dbReference type="ARBA" id="ARBA00023136"/>
    </source>
</evidence>
<dbReference type="InterPro" id="IPR002657">
    <property type="entry name" value="BilAc:Na_symport/Acr3"/>
</dbReference>
<evidence type="ECO:0000256" key="1">
    <source>
        <dbReference type="ARBA" id="ARBA00004141"/>
    </source>
</evidence>
<feature type="transmembrane region" description="Helical" evidence="8">
    <location>
        <begin position="306"/>
        <end position="324"/>
    </location>
</feature>
<name>A0A2G8K361_STIJA</name>
<dbReference type="PROSITE" id="PS51257">
    <property type="entry name" value="PROKAR_LIPOPROTEIN"/>
    <property type="match status" value="1"/>
</dbReference>
<keyword evidence="4" id="KW-0769">Symport</keyword>
<evidence type="ECO:0000256" key="8">
    <source>
        <dbReference type="SAM" id="Phobius"/>
    </source>
</evidence>
<feature type="transmembrane region" description="Helical" evidence="8">
    <location>
        <begin position="240"/>
        <end position="263"/>
    </location>
</feature>
<keyword evidence="6 8" id="KW-0472">Membrane</keyword>
<feature type="transmembrane region" description="Helical" evidence="8">
    <location>
        <begin position="336"/>
        <end position="359"/>
    </location>
</feature>
<evidence type="ECO:0000313" key="11">
    <source>
        <dbReference type="Proteomes" id="UP000230750"/>
    </source>
</evidence>
<feature type="transmembrane region" description="Helical" evidence="8">
    <location>
        <begin position="400"/>
        <end position="420"/>
    </location>
</feature>
<evidence type="ECO:0000256" key="4">
    <source>
        <dbReference type="ARBA" id="ARBA00022847"/>
    </source>
</evidence>
<dbReference type="PANTHER" id="PTHR10361:SF65">
    <property type="entry name" value="ILEAL SODIUM_BILE ACID COTRANSPORTER"/>
    <property type="match status" value="1"/>
</dbReference>
<dbReference type="EMBL" id="MRZV01000938">
    <property type="protein sequence ID" value="PIK42389.1"/>
    <property type="molecule type" value="Genomic_DNA"/>
</dbReference>
<evidence type="ECO:0000313" key="10">
    <source>
        <dbReference type="EMBL" id="PIK42389.1"/>
    </source>
</evidence>
<feature type="transmembrane region" description="Helical" evidence="8">
    <location>
        <begin position="174"/>
        <end position="199"/>
    </location>
</feature>
<evidence type="ECO:0000256" key="9">
    <source>
        <dbReference type="SAM" id="SignalP"/>
    </source>
</evidence>
<gene>
    <name evidence="10" type="ORF">BSL78_20751</name>
</gene>
<dbReference type="Proteomes" id="UP000230750">
    <property type="component" value="Unassembled WGS sequence"/>
</dbReference>
<feature type="transmembrane region" description="Helical" evidence="8">
    <location>
        <begin position="205"/>
        <end position="228"/>
    </location>
</feature>
<dbReference type="OrthoDB" id="203097at2759"/>
<comment type="caution">
    <text evidence="10">The sequence shown here is derived from an EMBL/GenBank/DDBJ whole genome shotgun (WGS) entry which is preliminary data.</text>
</comment>
<proteinExistence type="inferred from homology"/>
<dbReference type="Gene3D" id="1.20.1530.20">
    <property type="match status" value="1"/>
</dbReference>
<dbReference type="InterPro" id="IPR038770">
    <property type="entry name" value="Na+/solute_symporter_sf"/>
</dbReference>
<dbReference type="PANTHER" id="PTHR10361">
    <property type="entry name" value="SODIUM-BILE ACID COTRANSPORTER"/>
    <property type="match status" value="1"/>
</dbReference>
<organism evidence="10 11">
    <name type="scientific">Stichopus japonicus</name>
    <name type="common">Sea cucumber</name>
    <dbReference type="NCBI Taxonomy" id="307972"/>
    <lineage>
        <taxon>Eukaryota</taxon>
        <taxon>Metazoa</taxon>
        <taxon>Echinodermata</taxon>
        <taxon>Eleutherozoa</taxon>
        <taxon>Echinozoa</taxon>
        <taxon>Holothuroidea</taxon>
        <taxon>Aspidochirotacea</taxon>
        <taxon>Aspidochirotida</taxon>
        <taxon>Stichopodidae</taxon>
        <taxon>Apostichopus</taxon>
    </lineage>
</organism>
<evidence type="ECO:0000256" key="7">
    <source>
        <dbReference type="SAM" id="MobiDB-lite"/>
    </source>
</evidence>
<keyword evidence="3 8" id="KW-0812">Transmembrane</keyword>
<feature type="compositionally biased region" description="Basic and acidic residues" evidence="7">
    <location>
        <begin position="439"/>
        <end position="459"/>
    </location>
</feature>
<evidence type="ECO:0000256" key="5">
    <source>
        <dbReference type="ARBA" id="ARBA00022989"/>
    </source>
</evidence>
<dbReference type="Pfam" id="PF01758">
    <property type="entry name" value="SBF"/>
    <property type="match status" value="1"/>
</dbReference>
<dbReference type="GO" id="GO:0016020">
    <property type="term" value="C:membrane"/>
    <property type="evidence" value="ECO:0007669"/>
    <property type="project" value="UniProtKB-SubCell"/>
</dbReference>
<dbReference type="GO" id="GO:0015293">
    <property type="term" value="F:symporter activity"/>
    <property type="evidence" value="ECO:0007669"/>
    <property type="project" value="UniProtKB-KW"/>
</dbReference>
<sequence>MMFSAKSAIFVAVVLFACLTSGQVPEEDQELITLVRLLEDDTGEEELAEVLLSVEDEVTVDFMIVNEELGDYLVRSSDERVFEVEVLGNDDNTVPVNETFQVKISGKFLGIESLQFVDVEGDLIAATYTIKVKRVPKAISVIFTYTLLVWLIISYVSMGALMDWPTLKERLYPPWPIIIGMICQFILMPLVTFILANILPVDNPTAVGIVLVGTCPGGWLSNIFSVLLDVDFILSVTMTFFSSIAGMAMMPFNIFIYATPFIQDNTNLQTPFGDLALNLVLLVVACVIGILLGWKFEKFRTFCEKVLKPIAVLLVVFGLGLGIPADIHMFYSDWPIWVAALVTPLIGAYLGLSLARIFALPIKKSVTIALETGVQNALLARTVVYLYYPQPEGDLVGRVQTLTVLITLVEGCLISIIYQLSRFLFCRGKNDDEVDLKEDESKVRETNGNKLPDKSHEAESGIENPAFYDKTVV</sequence>
<feature type="signal peptide" evidence="9">
    <location>
        <begin position="1"/>
        <end position="22"/>
    </location>
</feature>
<evidence type="ECO:0000256" key="2">
    <source>
        <dbReference type="ARBA" id="ARBA00006528"/>
    </source>
</evidence>
<feature type="chain" id="PRO_5013788899" evidence="9">
    <location>
        <begin position="23"/>
        <end position="473"/>
    </location>
</feature>
<feature type="transmembrane region" description="Helical" evidence="8">
    <location>
        <begin position="275"/>
        <end position="294"/>
    </location>
</feature>
<accession>A0A2G8K361</accession>
<feature type="region of interest" description="Disordered" evidence="7">
    <location>
        <begin position="436"/>
        <end position="473"/>
    </location>
</feature>
<dbReference type="AlphaFoldDB" id="A0A2G8K361"/>
<feature type="transmembrane region" description="Helical" evidence="8">
    <location>
        <begin position="142"/>
        <end position="162"/>
    </location>
</feature>
<evidence type="ECO:0000256" key="3">
    <source>
        <dbReference type="ARBA" id="ARBA00022692"/>
    </source>
</evidence>
<reference evidence="10 11" key="1">
    <citation type="journal article" date="2017" name="PLoS Biol.">
        <title>The sea cucumber genome provides insights into morphological evolution and visceral regeneration.</title>
        <authorList>
            <person name="Zhang X."/>
            <person name="Sun L."/>
            <person name="Yuan J."/>
            <person name="Sun Y."/>
            <person name="Gao Y."/>
            <person name="Zhang L."/>
            <person name="Li S."/>
            <person name="Dai H."/>
            <person name="Hamel J.F."/>
            <person name="Liu C."/>
            <person name="Yu Y."/>
            <person name="Liu S."/>
            <person name="Lin W."/>
            <person name="Guo K."/>
            <person name="Jin S."/>
            <person name="Xu P."/>
            <person name="Storey K.B."/>
            <person name="Huan P."/>
            <person name="Zhang T."/>
            <person name="Zhou Y."/>
            <person name="Zhang J."/>
            <person name="Lin C."/>
            <person name="Li X."/>
            <person name="Xing L."/>
            <person name="Huo D."/>
            <person name="Sun M."/>
            <person name="Wang L."/>
            <person name="Mercier A."/>
            <person name="Li F."/>
            <person name="Yang H."/>
            <person name="Xiang J."/>
        </authorList>
    </citation>
    <scope>NUCLEOTIDE SEQUENCE [LARGE SCALE GENOMIC DNA]</scope>
    <source>
        <strain evidence="10">Shaxun</strain>
        <tissue evidence="10">Muscle</tissue>
    </source>
</reference>
<protein>
    <submittedName>
        <fullName evidence="10">Putative ileal sodium/bile acid cotransporter-like</fullName>
    </submittedName>
</protein>
<dbReference type="STRING" id="307972.A0A2G8K361"/>